<proteinExistence type="predicted"/>
<gene>
    <name evidence="1" type="ORF">MNBD_GAMMA03-914</name>
</gene>
<organism evidence="1">
    <name type="scientific">hydrothermal vent metagenome</name>
    <dbReference type="NCBI Taxonomy" id="652676"/>
    <lineage>
        <taxon>unclassified sequences</taxon>
        <taxon>metagenomes</taxon>
        <taxon>ecological metagenomes</taxon>
    </lineage>
</organism>
<sequence>MKYLNHLLLSALTLILLSACNNTSQSDIEAQVFEYSGKLVANKDRKQFDNLPLLKAYAARVKQSLLADPSILPIKQSQLNDAERLAQNIVFANKHFS</sequence>
<protein>
    <submittedName>
        <fullName evidence="1">Uncharacterized protein</fullName>
    </submittedName>
</protein>
<dbReference type="EMBL" id="UOFC01000183">
    <property type="protein sequence ID" value="VAW48107.1"/>
    <property type="molecule type" value="Genomic_DNA"/>
</dbReference>
<dbReference type="PROSITE" id="PS51257">
    <property type="entry name" value="PROKAR_LIPOPROTEIN"/>
    <property type="match status" value="1"/>
</dbReference>
<feature type="non-terminal residue" evidence="1">
    <location>
        <position position="97"/>
    </location>
</feature>
<evidence type="ECO:0000313" key="1">
    <source>
        <dbReference type="EMBL" id="VAW48107.1"/>
    </source>
</evidence>
<accession>A0A3B0WBK2</accession>
<dbReference type="AlphaFoldDB" id="A0A3B0WBK2"/>
<reference evidence="1" key="1">
    <citation type="submission" date="2018-06" db="EMBL/GenBank/DDBJ databases">
        <authorList>
            <person name="Zhirakovskaya E."/>
        </authorList>
    </citation>
    <scope>NUCLEOTIDE SEQUENCE</scope>
</reference>
<name>A0A3B0WBK2_9ZZZZ</name>